<dbReference type="GO" id="GO:0005737">
    <property type="term" value="C:cytoplasm"/>
    <property type="evidence" value="ECO:0007669"/>
    <property type="project" value="UniProtKB-SubCell"/>
</dbReference>
<dbReference type="PROSITE" id="PS50109">
    <property type="entry name" value="HIS_KIN"/>
    <property type="match status" value="1"/>
</dbReference>
<organism evidence="18 19">
    <name type="scientific">Paracoccus litorisediminis</name>
    <dbReference type="NCBI Taxonomy" id="2006130"/>
    <lineage>
        <taxon>Bacteria</taxon>
        <taxon>Pseudomonadati</taxon>
        <taxon>Pseudomonadota</taxon>
        <taxon>Alphaproteobacteria</taxon>
        <taxon>Rhodobacterales</taxon>
        <taxon>Paracoccaceae</taxon>
        <taxon>Paracoccus</taxon>
    </lineage>
</organism>
<comment type="cofactor">
    <cofactor evidence="2">
        <name>[4Fe-4S] cluster</name>
        <dbReference type="ChEBI" id="CHEBI:49883"/>
    </cofactor>
</comment>
<feature type="domain" description="Histidine kinase" evidence="17">
    <location>
        <begin position="374"/>
        <end position="461"/>
    </location>
</feature>
<evidence type="ECO:0000256" key="12">
    <source>
        <dbReference type="ARBA" id="ARBA00023012"/>
    </source>
</evidence>
<evidence type="ECO:0000256" key="16">
    <source>
        <dbReference type="SAM" id="Phobius"/>
    </source>
</evidence>
<dbReference type="GO" id="GO:0046872">
    <property type="term" value="F:metal ion binding"/>
    <property type="evidence" value="ECO:0007669"/>
    <property type="project" value="UniProtKB-KW"/>
</dbReference>
<evidence type="ECO:0000256" key="13">
    <source>
        <dbReference type="ARBA" id="ARBA00023014"/>
    </source>
</evidence>
<dbReference type="GO" id="GO:0046983">
    <property type="term" value="F:protein dimerization activity"/>
    <property type="evidence" value="ECO:0007669"/>
    <property type="project" value="InterPro"/>
</dbReference>
<keyword evidence="19" id="KW-1185">Reference proteome</keyword>
<dbReference type="EMBL" id="WMIG01000020">
    <property type="protein sequence ID" value="MTH61794.1"/>
    <property type="molecule type" value="Genomic_DNA"/>
</dbReference>
<keyword evidence="16" id="KW-1133">Transmembrane helix</keyword>
<keyword evidence="11" id="KW-0408">Iron</keyword>
<dbReference type="AlphaFoldDB" id="A0A844HTM2"/>
<dbReference type="SMART" id="SM00387">
    <property type="entry name" value="HATPase_c"/>
    <property type="match status" value="1"/>
</dbReference>
<evidence type="ECO:0000256" key="4">
    <source>
        <dbReference type="ARBA" id="ARBA00012438"/>
    </source>
</evidence>
<comment type="caution">
    <text evidence="18">The sequence shown here is derived from an EMBL/GenBank/DDBJ whole genome shotgun (WGS) entry which is preliminary data.</text>
</comment>
<dbReference type="Pfam" id="PF07730">
    <property type="entry name" value="HisKA_3"/>
    <property type="match status" value="1"/>
</dbReference>
<dbReference type="InterPro" id="IPR003594">
    <property type="entry name" value="HATPase_dom"/>
</dbReference>
<evidence type="ECO:0000256" key="1">
    <source>
        <dbReference type="ARBA" id="ARBA00000085"/>
    </source>
</evidence>
<reference evidence="18 19" key="1">
    <citation type="submission" date="2019-11" db="EMBL/GenBank/DDBJ databases">
        <authorList>
            <person name="Dong K."/>
        </authorList>
    </citation>
    <scope>NUCLEOTIDE SEQUENCE [LARGE SCALE GENOMIC DNA]</scope>
    <source>
        <strain evidence="18 19">NBRC 112902</strain>
    </source>
</reference>
<evidence type="ECO:0000259" key="17">
    <source>
        <dbReference type="PROSITE" id="PS50109"/>
    </source>
</evidence>
<evidence type="ECO:0000256" key="9">
    <source>
        <dbReference type="ARBA" id="ARBA00022723"/>
    </source>
</evidence>
<dbReference type="PRINTS" id="PR00344">
    <property type="entry name" value="BCTRLSENSOR"/>
</dbReference>
<evidence type="ECO:0000256" key="6">
    <source>
        <dbReference type="ARBA" id="ARBA00022485"/>
    </source>
</evidence>
<keyword evidence="16" id="KW-0472">Membrane</keyword>
<keyword evidence="13" id="KW-0411">Iron-sulfur</keyword>
<sequence>MSADATTRISCKGATLATRYALASGIVLILAALLISSFITRRIEANVVSNSANSTALFMDSVLSPLAQDLATQDRLGPGAQQALDEIFLNTPLADRVLSYKIWKPGGLIAQASDPALIGRTFPVSDSLTRALHGEVAAEFSSHSDEEDRAERAFGVPLLEIYSPIRKDYTGEVIAVAEFYEFHEQLEVDLAAARRDTRLAVAGVIAGLGLVLYLIVLRASHMIQRQQDRLSKQFAELQTMAQRNRRLRDQVRDAAGRAADATEHSLRRIGADLHDGPAQQLAFAALHLDGLRERQASPTDAAEIAAVEQALAGAMTEIRAISRGLALPEIAGKTPAQITRMAVDEHRLRTGNPVLFEVDGDTSPDLPPAADVCLYRFVQEGLNNAARHAGAKELAVRLTMSERRLELRVIDAGPGIPSDPGAAGLGLAGLRDRVESLGGSFRAGQAPEGGGLLELVFDSGEWK</sequence>
<keyword evidence="12" id="KW-0902">Two-component regulatory system</keyword>
<evidence type="ECO:0000256" key="10">
    <source>
        <dbReference type="ARBA" id="ARBA00022777"/>
    </source>
</evidence>
<dbReference type="EC" id="2.7.13.3" evidence="4"/>
<dbReference type="Pfam" id="PF02518">
    <property type="entry name" value="HATPase_c"/>
    <property type="match status" value="1"/>
</dbReference>
<evidence type="ECO:0000313" key="18">
    <source>
        <dbReference type="EMBL" id="MTH61794.1"/>
    </source>
</evidence>
<dbReference type="RefSeq" id="WP_155041747.1">
    <property type="nucleotide sequence ID" value="NZ_JBHGCD010000023.1"/>
</dbReference>
<comment type="catalytic activity">
    <reaction evidence="1">
        <text>ATP + protein L-histidine = ADP + protein N-phospho-L-histidine.</text>
        <dbReference type="EC" id="2.7.13.3"/>
    </reaction>
</comment>
<evidence type="ECO:0000256" key="2">
    <source>
        <dbReference type="ARBA" id="ARBA00001966"/>
    </source>
</evidence>
<comment type="subcellular location">
    <subcellularLocation>
        <location evidence="3">Cytoplasm</location>
    </subcellularLocation>
</comment>
<dbReference type="InterPro" id="IPR050482">
    <property type="entry name" value="Sensor_HK_TwoCompSys"/>
</dbReference>
<feature type="transmembrane region" description="Helical" evidence="16">
    <location>
        <begin position="199"/>
        <end position="217"/>
    </location>
</feature>
<dbReference type="InterPro" id="IPR004358">
    <property type="entry name" value="Sig_transdc_His_kin-like_C"/>
</dbReference>
<dbReference type="Gene3D" id="3.30.565.10">
    <property type="entry name" value="Histidine kinase-like ATPase, C-terminal domain"/>
    <property type="match status" value="1"/>
</dbReference>
<keyword evidence="8" id="KW-0808">Transferase</keyword>
<feature type="transmembrane region" description="Helical" evidence="16">
    <location>
        <begin position="20"/>
        <end position="39"/>
    </location>
</feature>
<evidence type="ECO:0000313" key="19">
    <source>
        <dbReference type="Proteomes" id="UP000449846"/>
    </source>
</evidence>
<evidence type="ECO:0000256" key="5">
    <source>
        <dbReference type="ARBA" id="ARBA00017322"/>
    </source>
</evidence>
<evidence type="ECO:0000256" key="11">
    <source>
        <dbReference type="ARBA" id="ARBA00023004"/>
    </source>
</evidence>
<dbReference type="GO" id="GO:0051539">
    <property type="term" value="F:4 iron, 4 sulfur cluster binding"/>
    <property type="evidence" value="ECO:0007669"/>
    <property type="project" value="UniProtKB-KW"/>
</dbReference>
<gene>
    <name evidence="18" type="ORF">GL300_21565</name>
</gene>
<evidence type="ECO:0000256" key="14">
    <source>
        <dbReference type="ARBA" id="ARBA00024827"/>
    </source>
</evidence>
<dbReference type="InterPro" id="IPR036890">
    <property type="entry name" value="HATPase_C_sf"/>
</dbReference>
<dbReference type="GO" id="GO:0000155">
    <property type="term" value="F:phosphorelay sensor kinase activity"/>
    <property type="evidence" value="ECO:0007669"/>
    <property type="project" value="InterPro"/>
</dbReference>
<name>A0A844HTM2_9RHOB</name>
<keyword evidence="10 18" id="KW-0418">Kinase</keyword>
<dbReference type="InterPro" id="IPR005467">
    <property type="entry name" value="His_kinase_dom"/>
</dbReference>
<keyword evidence="6" id="KW-0004">4Fe-4S</keyword>
<dbReference type="OrthoDB" id="9778496at2"/>
<evidence type="ECO:0000256" key="7">
    <source>
        <dbReference type="ARBA" id="ARBA00022490"/>
    </source>
</evidence>
<dbReference type="CDD" id="cd16917">
    <property type="entry name" value="HATPase_UhpB-NarQ-NarX-like"/>
    <property type="match status" value="1"/>
</dbReference>
<proteinExistence type="predicted"/>
<keyword evidence="7" id="KW-0963">Cytoplasm</keyword>
<dbReference type="InterPro" id="IPR011712">
    <property type="entry name" value="Sig_transdc_His_kin_sub3_dim/P"/>
</dbReference>
<keyword evidence="16" id="KW-0812">Transmembrane</keyword>
<evidence type="ECO:0000256" key="3">
    <source>
        <dbReference type="ARBA" id="ARBA00004496"/>
    </source>
</evidence>
<keyword evidence="9" id="KW-0479">Metal-binding</keyword>
<dbReference type="PANTHER" id="PTHR24421">
    <property type="entry name" value="NITRATE/NITRITE SENSOR PROTEIN NARX-RELATED"/>
    <property type="match status" value="1"/>
</dbReference>
<dbReference type="Gene3D" id="1.20.5.1930">
    <property type="match status" value="1"/>
</dbReference>
<protein>
    <recommendedName>
        <fullName evidence="5">Oxygen sensor histidine kinase NreB</fullName>
        <ecNumber evidence="4">2.7.13.3</ecNumber>
    </recommendedName>
    <alternativeName>
        <fullName evidence="15">Nitrogen regulation protein B</fullName>
    </alternativeName>
</protein>
<evidence type="ECO:0000256" key="15">
    <source>
        <dbReference type="ARBA" id="ARBA00030800"/>
    </source>
</evidence>
<accession>A0A844HTM2</accession>
<evidence type="ECO:0000256" key="8">
    <source>
        <dbReference type="ARBA" id="ARBA00022679"/>
    </source>
</evidence>
<comment type="function">
    <text evidence="14">Member of the two-component regulatory system NreB/NreC involved in the control of dissimilatory nitrate/nitrite reduction in response to oxygen. NreB functions as a direct oxygen sensor histidine kinase which is autophosphorylated, in the absence of oxygen, probably at the conserved histidine residue, and transfers its phosphate group probably to a conserved aspartate residue of NreC. NreB/NreC activates the expression of the nitrate (narGHJI) and nitrite (nir) reductase operons, as well as the putative nitrate transporter gene narT.</text>
</comment>
<dbReference type="Proteomes" id="UP000449846">
    <property type="component" value="Unassembled WGS sequence"/>
</dbReference>
<dbReference type="SUPFAM" id="SSF55874">
    <property type="entry name" value="ATPase domain of HSP90 chaperone/DNA topoisomerase II/histidine kinase"/>
    <property type="match status" value="1"/>
</dbReference>
<dbReference type="GO" id="GO:0016020">
    <property type="term" value="C:membrane"/>
    <property type="evidence" value="ECO:0007669"/>
    <property type="project" value="InterPro"/>
</dbReference>